<sequence>MELLFLSVKCKKENGDHRFLLNPILKVNIENGEGIKIKVDYECNFTFHVPKTYPKNKESKSDTNSMTEITEVK</sequence>
<protein>
    <submittedName>
        <fullName evidence="2">CLUMA_CG012737, isoform A</fullName>
    </submittedName>
</protein>
<proteinExistence type="predicted"/>
<keyword evidence="3" id="KW-1185">Reference proteome</keyword>
<reference evidence="2 3" key="1">
    <citation type="submission" date="2015-04" db="EMBL/GenBank/DDBJ databases">
        <authorList>
            <person name="Syromyatnikov M.Y."/>
            <person name="Popov V.N."/>
        </authorList>
    </citation>
    <scope>NUCLEOTIDE SEQUENCE [LARGE SCALE GENOMIC DNA]</scope>
</reference>
<feature type="region of interest" description="Disordered" evidence="1">
    <location>
        <begin position="53"/>
        <end position="73"/>
    </location>
</feature>
<dbReference type="EMBL" id="CVRI01000050">
    <property type="protein sequence ID" value="CRK99262.1"/>
    <property type="molecule type" value="Genomic_DNA"/>
</dbReference>
<gene>
    <name evidence="2" type="ORF">CLUMA_CG012737</name>
</gene>
<dbReference type="Proteomes" id="UP000183832">
    <property type="component" value="Unassembled WGS sequence"/>
</dbReference>
<evidence type="ECO:0000313" key="3">
    <source>
        <dbReference type="Proteomes" id="UP000183832"/>
    </source>
</evidence>
<organism evidence="2 3">
    <name type="scientific">Clunio marinus</name>
    <dbReference type="NCBI Taxonomy" id="568069"/>
    <lineage>
        <taxon>Eukaryota</taxon>
        <taxon>Metazoa</taxon>
        <taxon>Ecdysozoa</taxon>
        <taxon>Arthropoda</taxon>
        <taxon>Hexapoda</taxon>
        <taxon>Insecta</taxon>
        <taxon>Pterygota</taxon>
        <taxon>Neoptera</taxon>
        <taxon>Endopterygota</taxon>
        <taxon>Diptera</taxon>
        <taxon>Nematocera</taxon>
        <taxon>Chironomoidea</taxon>
        <taxon>Chironomidae</taxon>
        <taxon>Clunio</taxon>
    </lineage>
</organism>
<accession>A0A1J1IJM9</accession>
<dbReference type="AlphaFoldDB" id="A0A1J1IJM9"/>
<feature type="compositionally biased region" description="Polar residues" evidence="1">
    <location>
        <begin position="62"/>
        <end position="73"/>
    </location>
</feature>
<name>A0A1J1IJM9_9DIPT</name>
<evidence type="ECO:0000313" key="2">
    <source>
        <dbReference type="EMBL" id="CRK99262.1"/>
    </source>
</evidence>
<evidence type="ECO:0000256" key="1">
    <source>
        <dbReference type="SAM" id="MobiDB-lite"/>
    </source>
</evidence>